<organism evidence="2 3">
    <name type="scientific">Candidatus Scatavimonas merdigallinarum</name>
    <dbReference type="NCBI Taxonomy" id="2840914"/>
    <lineage>
        <taxon>Bacteria</taxon>
        <taxon>Bacillati</taxon>
        <taxon>Bacillota</taxon>
        <taxon>Clostridia</taxon>
        <taxon>Eubacteriales</taxon>
        <taxon>Oscillospiraceae</taxon>
        <taxon>Oscillospiraceae incertae sedis</taxon>
        <taxon>Candidatus Scatavimonas</taxon>
    </lineage>
</organism>
<reference evidence="2" key="1">
    <citation type="submission" date="2020-10" db="EMBL/GenBank/DDBJ databases">
        <authorList>
            <person name="Gilroy R."/>
        </authorList>
    </citation>
    <scope>NUCLEOTIDE SEQUENCE</scope>
    <source>
        <strain evidence="2">ChiSjej1B19-3389</strain>
    </source>
</reference>
<proteinExistence type="predicted"/>
<dbReference type="Gene3D" id="3.40.50.300">
    <property type="entry name" value="P-loop containing nucleotide triphosphate hydrolases"/>
    <property type="match status" value="1"/>
</dbReference>
<dbReference type="GO" id="GO:0016301">
    <property type="term" value="F:kinase activity"/>
    <property type="evidence" value="ECO:0007669"/>
    <property type="project" value="UniProtKB-KW"/>
</dbReference>
<dbReference type="InterPro" id="IPR027417">
    <property type="entry name" value="P-loop_NTPase"/>
</dbReference>
<dbReference type="SUPFAM" id="SSF52540">
    <property type="entry name" value="P-loop containing nucleoside triphosphate hydrolases"/>
    <property type="match status" value="1"/>
</dbReference>
<reference evidence="2" key="2">
    <citation type="journal article" date="2021" name="PeerJ">
        <title>Extensive microbial diversity within the chicken gut microbiome revealed by metagenomics and culture.</title>
        <authorList>
            <person name="Gilroy R."/>
            <person name="Ravi A."/>
            <person name="Getino M."/>
            <person name="Pursley I."/>
            <person name="Horton D.L."/>
            <person name="Alikhan N.F."/>
            <person name="Baker D."/>
            <person name="Gharbi K."/>
            <person name="Hall N."/>
            <person name="Watson M."/>
            <person name="Adriaenssens E.M."/>
            <person name="Foster-Nyarko E."/>
            <person name="Jarju S."/>
            <person name="Secka A."/>
            <person name="Antonio M."/>
            <person name="Oren A."/>
            <person name="Chaudhuri R.R."/>
            <person name="La Ragione R."/>
            <person name="Hildebrand F."/>
            <person name="Pallen M.J."/>
        </authorList>
    </citation>
    <scope>NUCLEOTIDE SEQUENCE</scope>
    <source>
        <strain evidence="2">ChiSjej1B19-3389</strain>
    </source>
</reference>
<evidence type="ECO:0000259" key="1">
    <source>
        <dbReference type="Pfam" id="PF00485"/>
    </source>
</evidence>
<dbReference type="Proteomes" id="UP000886787">
    <property type="component" value="Unassembled WGS sequence"/>
</dbReference>
<feature type="domain" description="Phosphoribulokinase/uridine kinase" evidence="1">
    <location>
        <begin position="57"/>
        <end position="170"/>
    </location>
</feature>
<dbReference type="CDD" id="cd02028">
    <property type="entry name" value="UMPK_like"/>
    <property type="match status" value="1"/>
</dbReference>
<evidence type="ECO:0000313" key="3">
    <source>
        <dbReference type="Proteomes" id="UP000886787"/>
    </source>
</evidence>
<evidence type="ECO:0000313" key="2">
    <source>
        <dbReference type="EMBL" id="HIQ80164.1"/>
    </source>
</evidence>
<dbReference type="EMBL" id="DVFW01000018">
    <property type="protein sequence ID" value="HIQ80164.1"/>
    <property type="molecule type" value="Genomic_DNA"/>
</dbReference>
<dbReference type="Pfam" id="PF00485">
    <property type="entry name" value="PRK"/>
    <property type="match status" value="1"/>
</dbReference>
<accession>A0A9D1CUI3</accession>
<keyword evidence="2" id="KW-0418">Kinase</keyword>
<dbReference type="GO" id="GO:0005524">
    <property type="term" value="F:ATP binding"/>
    <property type="evidence" value="ECO:0007669"/>
    <property type="project" value="InterPro"/>
</dbReference>
<name>A0A9D1CUI3_9FIRM</name>
<comment type="caution">
    <text evidence="2">The sequence shown here is derived from an EMBL/GenBank/DDBJ whole genome shotgun (WGS) entry which is preliminary data.</text>
</comment>
<dbReference type="InterPro" id="IPR006083">
    <property type="entry name" value="PRK/URK"/>
</dbReference>
<dbReference type="AlphaFoldDB" id="A0A9D1CUI3"/>
<gene>
    <name evidence="2" type="ORF">IAD32_02635</name>
</gene>
<protein>
    <submittedName>
        <fullName evidence="2">Nucleoside kinase</fullName>
    </submittedName>
</protein>
<dbReference type="PANTHER" id="PTHR10285">
    <property type="entry name" value="URIDINE KINASE"/>
    <property type="match status" value="1"/>
</dbReference>
<sequence>MNIMPNSYHRFVTTAEQINTAVRTAPQDFIRYIEDAYNNDVEYIAKQILSPACGCRIVMLTGPSGSGKTTTAKKLSDALTKRGFGAVTISLDDFFLGEAHTAPGKNGKPDYESVYALDIPQVHSCMFDLLHYGYCKMPKFNFRMRKPFKEKKIITLPEGHIAIIEGLHALNPIFTDEFNCHGLFKLYASVKQGIPAGGQELLSAQDIRFLRRMVRDYQFRKALPAFTFDVWPSVCDGENRNIAPYKNHSDFTLNTIHLYEPCAIGGLAVPLLKTIEKDSPHRWKAQALLEKLYFFAKLDLQLIPQDSLLREFIGGGSYSY</sequence>
<keyword evidence="2" id="KW-0808">Transferase</keyword>